<dbReference type="PROSITE" id="PS50850">
    <property type="entry name" value="MFS"/>
    <property type="match status" value="1"/>
</dbReference>
<evidence type="ECO:0000256" key="2">
    <source>
        <dbReference type="ARBA" id="ARBA00022448"/>
    </source>
</evidence>
<feature type="transmembrane region" description="Helical" evidence="7">
    <location>
        <begin position="209"/>
        <end position="229"/>
    </location>
</feature>
<organism evidence="9 10">
    <name type="scientific">Komagataella pastoris</name>
    <name type="common">Yeast</name>
    <name type="synonym">Pichia pastoris</name>
    <dbReference type="NCBI Taxonomy" id="4922"/>
    <lineage>
        <taxon>Eukaryota</taxon>
        <taxon>Fungi</taxon>
        <taxon>Dikarya</taxon>
        <taxon>Ascomycota</taxon>
        <taxon>Saccharomycotina</taxon>
        <taxon>Pichiomycetes</taxon>
        <taxon>Pichiales</taxon>
        <taxon>Pichiaceae</taxon>
        <taxon>Komagataella</taxon>
    </lineage>
</organism>
<feature type="transmembrane region" description="Helical" evidence="7">
    <location>
        <begin position="404"/>
        <end position="425"/>
    </location>
</feature>
<protein>
    <submittedName>
        <fullName evidence="9">BA75_01254T0</fullName>
    </submittedName>
</protein>
<keyword evidence="2" id="KW-0813">Transport</keyword>
<evidence type="ECO:0000256" key="5">
    <source>
        <dbReference type="ARBA" id="ARBA00023136"/>
    </source>
</evidence>
<keyword evidence="10" id="KW-1185">Reference proteome</keyword>
<dbReference type="EMBL" id="CP014584">
    <property type="protein sequence ID" value="ANZ74054.1"/>
    <property type="molecule type" value="Genomic_DNA"/>
</dbReference>
<feature type="transmembrane region" description="Helical" evidence="7">
    <location>
        <begin position="342"/>
        <end position="362"/>
    </location>
</feature>
<reference evidence="9 10" key="1">
    <citation type="submission" date="2016-02" db="EMBL/GenBank/DDBJ databases">
        <title>Comparative genomic and transcriptomic foundation for Pichia pastoris.</title>
        <authorList>
            <person name="Love K.R."/>
            <person name="Shah K.A."/>
            <person name="Whittaker C.A."/>
            <person name="Wu J."/>
            <person name="Bartlett M.C."/>
            <person name="Ma D."/>
            <person name="Leeson R.L."/>
            <person name="Priest M."/>
            <person name="Young S.K."/>
            <person name="Love J.C."/>
        </authorList>
    </citation>
    <scope>NUCLEOTIDE SEQUENCE [LARGE SCALE GENOMIC DNA]</scope>
    <source>
        <strain evidence="9 10">ATCC 28485</strain>
    </source>
</reference>
<evidence type="ECO:0000256" key="7">
    <source>
        <dbReference type="SAM" id="Phobius"/>
    </source>
</evidence>
<feature type="transmembrane region" description="Helical" evidence="7">
    <location>
        <begin position="146"/>
        <end position="166"/>
    </location>
</feature>
<dbReference type="FunFam" id="1.20.1250.20:FF:000064">
    <property type="entry name" value="MFS allantoate transporter"/>
    <property type="match status" value="1"/>
</dbReference>
<accession>A0A1B2J7T1</accession>
<gene>
    <name evidence="9" type="primary">THI73</name>
    <name evidence="9" type="ORF">ATY40_BA7501254</name>
</gene>
<dbReference type="Proteomes" id="UP000094565">
    <property type="component" value="Chromosome 1"/>
</dbReference>
<feature type="transmembrane region" description="Helical" evidence="7">
    <location>
        <begin position="282"/>
        <end position="308"/>
    </location>
</feature>
<evidence type="ECO:0000256" key="4">
    <source>
        <dbReference type="ARBA" id="ARBA00022989"/>
    </source>
</evidence>
<feature type="domain" description="Major facilitator superfamily (MFS) profile" evidence="8">
    <location>
        <begin position="51"/>
        <end position="494"/>
    </location>
</feature>
<evidence type="ECO:0000256" key="3">
    <source>
        <dbReference type="ARBA" id="ARBA00022692"/>
    </source>
</evidence>
<evidence type="ECO:0000256" key="6">
    <source>
        <dbReference type="ARBA" id="ARBA00037968"/>
    </source>
</evidence>
<keyword evidence="4 7" id="KW-1133">Transmembrane helix</keyword>
<feature type="transmembrane region" description="Helical" evidence="7">
    <location>
        <begin position="178"/>
        <end position="197"/>
    </location>
</feature>
<dbReference type="Gene3D" id="1.20.1250.20">
    <property type="entry name" value="MFS general substrate transporter like domains"/>
    <property type="match status" value="2"/>
</dbReference>
<dbReference type="SUPFAM" id="SSF103473">
    <property type="entry name" value="MFS general substrate transporter"/>
    <property type="match status" value="1"/>
</dbReference>
<dbReference type="OrthoDB" id="6730379at2759"/>
<dbReference type="PANTHER" id="PTHR43791:SF40">
    <property type="entry name" value="THIAMINE PATHWAY TRANSPORTER THI73"/>
    <property type="match status" value="1"/>
</dbReference>
<evidence type="ECO:0000313" key="10">
    <source>
        <dbReference type="Proteomes" id="UP000094565"/>
    </source>
</evidence>
<dbReference type="InterPro" id="IPR020846">
    <property type="entry name" value="MFS_dom"/>
</dbReference>
<dbReference type="Pfam" id="PF07690">
    <property type="entry name" value="MFS_1"/>
    <property type="match status" value="1"/>
</dbReference>
<evidence type="ECO:0000256" key="1">
    <source>
        <dbReference type="ARBA" id="ARBA00004141"/>
    </source>
</evidence>
<dbReference type="GO" id="GO:0022857">
    <property type="term" value="F:transmembrane transporter activity"/>
    <property type="evidence" value="ECO:0007669"/>
    <property type="project" value="InterPro"/>
</dbReference>
<comment type="subcellular location">
    <subcellularLocation>
        <location evidence="1">Membrane</location>
        <topology evidence="1">Multi-pass membrane protein</topology>
    </subcellularLocation>
</comment>
<comment type="similarity">
    <text evidence="6">Belongs to the major facilitator superfamily. Allantoate permease family.</text>
</comment>
<feature type="transmembrane region" description="Helical" evidence="7">
    <location>
        <begin position="49"/>
        <end position="69"/>
    </location>
</feature>
<dbReference type="AlphaFoldDB" id="A0A1B2J7T1"/>
<dbReference type="InterPro" id="IPR011701">
    <property type="entry name" value="MFS"/>
</dbReference>
<evidence type="ECO:0000313" key="9">
    <source>
        <dbReference type="EMBL" id="ANZ74054.1"/>
    </source>
</evidence>
<dbReference type="GO" id="GO:0016020">
    <property type="term" value="C:membrane"/>
    <property type="evidence" value="ECO:0007669"/>
    <property type="project" value="UniProtKB-SubCell"/>
</dbReference>
<evidence type="ECO:0000259" key="8">
    <source>
        <dbReference type="PROSITE" id="PS50850"/>
    </source>
</evidence>
<sequence>MDNEKRSTSSDDESLIKQDEAFKYLKKNNINLTESVAELPSNLKFKIDIRVMTILSVIYFLQFIDKFLLNYAAVMGIKDNLVGNQFNNLSTIFYVAQVAFEAPVCWALQKFPPATTIATCVTLWGIVVACHAACDTYASLMVIRALLGALEAVVVPGLVSISVMWYTKNEQMRRVGVWSVQSGTASIVGGLLSFAFQHVTNARLQSWQIYYLVMGVITFFAGLITFIVLPNNPMSARFLSEDEKLTVLEHIRENQTGTESKHFKKHQLVELFFKDPHTWPMFFLTVMSMCATGALGTFSVTIISQFGFTSKESALVQMPVGVAVIISILGATYLSSKVGHRTWISISLLVPSIVGYIMLLSLGDNPKNKVGKLLAIYLLQPGTCIISMIFAWNGANTAGYTKKLARNCFTMIGFALGCLIGPQMFRIEDAPNYYPAKIALLVLTSVCIPTCILIRCISKRQNAKREAKESVEMPCNYEFMDLTDIENPFFRYSY</sequence>
<proteinExistence type="inferred from homology"/>
<feature type="transmembrane region" description="Helical" evidence="7">
    <location>
        <begin position="314"/>
        <end position="335"/>
    </location>
</feature>
<feature type="transmembrane region" description="Helical" evidence="7">
    <location>
        <begin position="374"/>
        <end position="392"/>
    </location>
</feature>
<name>A0A1B2J7T1_PICPA</name>
<keyword evidence="5 7" id="KW-0472">Membrane</keyword>
<feature type="transmembrane region" description="Helical" evidence="7">
    <location>
        <begin position="437"/>
        <end position="458"/>
    </location>
</feature>
<dbReference type="InterPro" id="IPR036259">
    <property type="entry name" value="MFS_trans_sf"/>
</dbReference>
<dbReference type="PANTHER" id="PTHR43791">
    <property type="entry name" value="PERMEASE-RELATED"/>
    <property type="match status" value="1"/>
</dbReference>
<keyword evidence="3 7" id="KW-0812">Transmembrane</keyword>